<feature type="binding site" evidence="13">
    <location>
        <position position="72"/>
    </location>
    <ligand>
        <name>Ni(2+)</name>
        <dbReference type="ChEBI" id="CHEBI:49786"/>
    </ligand>
</feature>
<comment type="caution">
    <text evidence="15">The sequence shown here is derived from an EMBL/GenBank/DDBJ whole genome shotgun (WGS) entry which is preliminary data.</text>
</comment>
<comment type="similarity">
    <text evidence="3 14">Belongs to the [NiFe]/[NiFeSe] hydrogenase large subunit family.</text>
</comment>
<feature type="binding site" evidence="13">
    <location>
        <position position="75"/>
    </location>
    <ligand>
        <name>Ni(2+)</name>
        <dbReference type="ChEBI" id="CHEBI:49786"/>
    </ligand>
</feature>
<dbReference type="Gene3D" id="1.10.645.10">
    <property type="entry name" value="Cytochrome-c3 Hydrogenase, chain B"/>
    <property type="match status" value="1"/>
</dbReference>
<protein>
    <recommendedName>
        <fullName evidence="11">Periplasmic [NiFe] hydrogenase large subunit</fullName>
        <ecNumber evidence="5">1.12.2.1</ecNumber>
    </recommendedName>
    <alternativeName>
        <fullName evidence="12">NiFe hydrogenlyase large chain</fullName>
    </alternativeName>
</protein>
<dbReference type="InterPro" id="IPR001501">
    <property type="entry name" value="Ni-dep_hyd_lsu"/>
</dbReference>
<feature type="binding site" evidence="13">
    <location>
        <position position="53"/>
    </location>
    <ligand>
        <name>Mg(2+)</name>
        <dbReference type="ChEBI" id="CHEBI:18420"/>
    </ligand>
</feature>
<sequence>MSQVTKTPQSNYTGPIVVDPLTRIEGHLRIEVEVEGGKIKEARSCGTLFRGLETILKGRDPRDAQHFTQRTCGVCTYTHALASTRCLEDAINKPIPANATYIRNLVLGNQFMHDHLVHFYHLHALDFVDVTSALQADPAKAAKLASSISPRKATTEDFAAVQAKLKTFVNSGQLGPFTNAYFLGGHQGYYMDPEANLVCTAHYLQALRAQVEIAKGMAVFGAKNPHTQFTVAGGVTCYEALTPARIKEFRDLYTKGRAFIEEVYIPDLLLVASYYKDWANIGGTNNFMAFGEFPAPGGERDLNSRWYKPGVIYDRKVGSVQPFDPSKIDEQVRHSWYEGDARTPYNGETNPHFTFMGDTDKYSWNKAPRYDNHVMETGPLAQMLVAYGHNHKTIKPTIDAVLGKLNLGPEALFSTLGRTAARGIQTLVIAQQMENWINDYENNIVKDKQIVEDYAVPTSGRGVGFLDAPRGGLSHWMTIKDSKIDNFQLVVPTTWNLGPRDDKGQPSAAEAALVGTPVADPKRPVEILRTIHSFDPCIACSVHVIDGETNEVNEFKVL</sequence>
<comment type="subunit">
    <text evidence="4">Heterodimer of a large and a small subunit.</text>
</comment>
<evidence type="ECO:0000256" key="14">
    <source>
        <dbReference type="RuleBase" id="RU003896"/>
    </source>
</evidence>
<evidence type="ECO:0000313" key="15">
    <source>
        <dbReference type="EMBL" id="MBB5142785.1"/>
    </source>
</evidence>
<reference evidence="15 16" key="1">
    <citation type="submission" date="2020-08" db="EMBL/GenBank/DDBJ databases">
        <title>Genomic Encyclopedia of Type Strains, Phase IV (KMG-IV): sequencing the most valuable type-strain genomes for metagenomic binning, comparative biology and taxonomic classification.</title>
        <authorList>
            <person name="Goeker M."/>
        </authorList>
    </citation>
    <scope>NUCLEOTIDE SEQUENCE [LARGE SCALE GENOMIC DNA]</scope>
    <source>
        <strain evidence="15 16">DSM 11275</strain>
    </source>
</reference>
<comment type="subcellular location">
    <subcellularLocation>
        <location evidence="2">Periplasm</location>
    </subcellularLocation>
</comment>
<evidence type="ECO:0000313" key="16">
    <source>
        <dbReference type="Proteomes" id="UP000539075"/>
    </source>
</evidence>
<dbReference type="InterPro" id="IPR029014">
    <property type="entry name" value="NiFe-Hase_large"/>
</dbReference>
<evidence type="ECO:0000256" key="5">
    <source>
        <dbReference type="ARBA" id="ARBA00012159"/>
    </source>
</evidence>
<keyword evidence="9 14" id="KW-0560">Oxidoreductase</keyword>
<dbReference type="Pfam" id="PF00374">
    <property type="entry name" value="NiFeSe_Hases"/>
    <property type="match status" value="1"/>
</dbReference>
<feature type="binding site" evidence="13">
    <location>
        <position position="489"/>
    </location>
    <ligand>
        <name>Mg(2+)</name>
        <dbReference type="ChEBI" id="CHEBI:18420"/>
    </ligand>
</feature>
<comment type="cofactor">
    <cofactor evidence="1 13">
        <name>Ni(2+)</name>
        <dbReference type="ChEBI" id="CHEBI:49786"/>
    </cofactor>
</comment>
<keyword evidence="7 13" id="KW-0479">Metal-binding</keyword>
<evidence type="ECO:0000256" key="11">
    <source>
        <dbReference type="ARBA" id="ARBA00074020"/>
    </source>
</evidence>
<dbReference type="PROSITE" id="PS00508">
    <property type="entry name" value="NI_HGENASE_L_2"/>
    <property type="match status" value="1"/>
</dbReference>
<dbReference type="GO" id="GO:0047806">
    <property type="term" value="F:cytochrome-c3 hydrogenase activity"/>
    <property type="evidence" value="ECO:0007669"/>
    <property type="project" value="UniProtKB-EC"/>
</dbReference>
<dbReference type="GO" id="GO:0016151">
    <property type="term" value="F:nickel cation binding"/>
    <property type="evidence" value="ECO:0007669"/>
    <property type="project" value="InterPro"/>
</dbReference>
<dbReference type="EC" id="1.12.2.1" evidence="5"/>
<keyword evidence="8" id="KW-0574">Periplasm</keyword>
<dbReference type="PANTHER" id="PTHR42958">
    <property type="entry name" value="HYDROGENASE-2 LARGE CHAIN"/>
    <property type="match status" value="1"/>
</dbReference>
<feature type="binding site" evidence="13">
    <location>
        <position position="543"/>
    </location>
    <ligand>
        <name>Mg(2+)</name>
        <dbReference type="ChEBI" id="CHEBI:18420"/>
    </ligand>
</feature>
<dbReference type="EMBL" id="JACHGO010000002">
    <property type="protein sequence ID" value="MBB5142785.1"/>
    <property type="molecule type" value="Genomic_DNA"/>
</dbReference>
<dbReference type="GO" id="GO:0042597">
    <property type="term" value="C:periplasmic space"/>
    <property type="evidence" value="ECO:0007669"/>
    <property type="project" value="UniProtKB-SubCell"/>
</dbReference>
<keyword evidence="13" id="KW-0460">Magnesium</keyword>
<name>A0A7W8C310_9BACT</name>
<dbReference type="InterPro" id="IPR050867">
    <property type="entry name" value="NiFe/NiFeSe_hydrgnase_LSU"/>
</dbReference>
<gene>
    <name evidence="15" type="ORF">HNQ38_000864</name>
</gene>
<evidence type="ECO:0000256" key="13">
    <source>
        <dbReference type="PIRSR" id="PIRSR601501-1"/>
    </source>
</evidence>
<dbReference type="GO" id="GO:0008901">
    <property type="term" value="F:ferredoxin hydrogenase activity"/>
    <property type="evidence" value="ECO:0007669"/>
    <property type="project" value="InterPro"/>
</dbReference>
<evidence type="ECO:0000256" key="6">
    <source>
        <dbReference type="ARBA" id="ARBA00022596"/>
    </source>
</evidence>
<dbReference type="InterPro" id="IPR018194">
    <property type="entry name" value="Ni-dep_hyd_lsu_Ni_BS"/>
</dbReference>
<proteinExistence type="inferred from homology"/>
<evidence type="ECO:0000256" key="3">
    <source>
        <dbReference type="ARBA" id="ARBA00009292"/>
    </source>
</evidence>
<keyword evidence="13" id="KW-0408">Iron</keyword>
<dbReference type="Proteomes" id="UP000539075">
    <property type="component" value="Unassembled WGS sequence"/>
</dbReference>
<comment type="cofactor">
    <cofactor evidence="13">
        <name>Fe cation</name>
        <dbReference type="ChEBI" id="CHEBI:24875"/>
    </cofactor>
</comment>
<keyword evidence="6 13" id="KW-0533">Nickel</keyword>
<evidence type="ECO:0000256" key="9">
    <source>
        <dbReference type="ARBA" id="ARBA00023002"/>
    </source>
</evidence>
<feature type="binding site" evidence="13">
    <location>
        <position position="75"/>
    </location>
    <ligand>
        <name>Fe cation</name>
        <dbReference type="ChEBI" id="CHEBI:24875"/>
    </ligand>
</feature>
<evidence type="ECO:0000256" key="8">
    <source>
        <dbReference type="ARBA" id="ARBA00022764"/>
    </source>
</evidence>
<comment type="catalytic activity">
    <reaction evidence="10">
        <text>2 Fe(III)-[cytochrome c3] + H2 = 2 Fe(II)-[cytochrome c3] + 2 H(+)</text>
        <dbReference type="Rhea" id="RHEA:20625"/>
        <dbReference type="Rhea" id="RHEA-COMP:11576"/>
        <dbReference type="Rhea" id="RHEA-COMP:11577"/>
        <dbReference type="ChEBI" id="CHEBI:15378"/>
        <dbReference type="ChEBI" id="CHEBI:18276"/>
        <dbReference type="ChEBI" id="CHEBI:29033"/>
        <dbReference type="ChEBI" id="CHEBI:29034"/>
        <dbReference type="EC" id="1.12.2.1"/>
    </reaction>
</comment>
<dbReference type="PANTHER" id="PTHR42958:SF2">
    <property type="entry name" value="UPTAKE HYDROGENASE LARGE SUBUNIT"/>
    <property type="match status" value="1"/>
</dbReference>
<dbReference type="AlphaFoldDB" id="A0A7W8C310"/>
<accession>A0A7W8C310</accession>
<feature type="binding site" evidence="13">
    <location>
        <position position="540"/>
    </location>
    <ligand>
        <name>Fe cation</name>
        <dbReference type="ChEBI" id="CHEBI:24875"/>
    </ligand>
</feature>
<dbReference type="FunFam" id="1.10.645.10:FF:000002">
    <property type="entry name" value="Hydrogenase 2 large subunit"/>
    <property type="match status" value="1"/>
</dbReference>
<dbReference type="PROSITE" id="PS00507">
    <property type="entry name" value="NI_HGENASE_L_1"/>
    <property type="match status" value="1"/>
</dbReference>
<evidence type="ECO:0000256" key="12">
    <source>
        <dbReference type="ARBA" id="ARBA00083852"/>
    </source>
</evidence>
<evidence type="ECO:0000256" key="4">
    <source>
        <dbReference type="ARBA" id="ARBA00011771"/>
    </source>
</evidence>
<feature type="binding site" evidence="13">
    <location>
        <position position="537"/>
    </location>
    <ligand>
        <name>Ni(2+)</name>
        <dbReference type="ChEBI" id="CHEBI:49786"/>
    </ligand>
</feature>
<evidence type="ECO:0000256" key="7">
    <source>
        <dbReference type="ARBA" id="ARBA00022723"/>
    </source>
</evidence>
<evidence type="ECO:0000256" key="2">
    <source>
        <dbReference type="ARBA" id="ARBA00004418"/>
    </source>
</evidence>
<keyword evidence="16" id="KW-1185">Reference proteome</keyword>
<evidence type="ECO:0000256" key="1">
    <source>
        <dbReference type="ARBA" id="ARBA00001967"/>
    </source>
</evidence>
<dbReference type="RefSeq" id="WP_183718157.1">
    <property type="nucleotide sequence ID" value="NZ_JACHGO010000002.1"/>
</dbReference>
<dbReference type="SUPFAM" id="SSF56762">
    <property type="entry name" value="HydB/Nqo4-like"/>
    <property type="match status" value="1"/>
</dbReference>
<organism evidence="15 16">
    <name type="scientific">Desulfovibrio intestinalis</name>
    <dbReference type="NCBI Taxonomy" id="58621"/>
    <lineage>
        <taxon>Bacteria</taxon>
        <taxon>Pseudomonadati</taxon>
        <taxon>Thermodesulfobacteriota</taxon>
        <taxon>Desulfovibrionia</taxon>
        <taxon>Desulfovibrionales</taxon>
        <taxon>Desulfovibrionaceae</taxon>
        <taxon>Desulfovibrio</taxon>
    </lineage>
</organism>
<evidence type="ECO:0000256" key="10">
    <source>
        <dbReference type="ARBA" id="ARBA00029307"/>
    </source>
</evidence>